<dbReference type="AlphaFoldDB" id="A0A0U2JII9"/>
<dbReference type="SUPFAM" id="SSF55729">
    <property type="entry name" value="Acyl-CoA N-acyltransferases (Nat)"/>
    <property type="match status" value="1"/>
</dbReference>
<reference evidence="2 3" key="1">
    <citation type="submission" date="2015-12" db="EMBL/GenBank/DDBJ databases">
        <title>Complete genome of Lacimicrobium alkaliphilum KCTC 32984.</title>
        <authorList>
            <person name="Kim S.-G."/>
            <person name="Lee Y.-J."/>
        </authorList>
    </citation>
    <scope>NUCLEOTIDE SEQUENCE [LARGE SCALE GENOMIC DNA]</scope>
    <source>
        <strain evidence="2 3">YelD216</strain>
    </source>
</reference>
<dbReference type="Pfam" id="PF13480">
    <property type="entry name" value="Acetyltransf_6"/>
    <property type="match status" value="1"/>
</dbReference>
<keyword evidence="3" id="KW-1185">Reference proteome</keyword>
<dbReference type="EMBL" id="CP013650">
    <property type="protein sequence ID" value="ALS97670.1"/>
    <property type="molecule type" value="Genomic_DNA"/>
</dbReference>
<evidence type="ECO:0000259" key="1">
    <source>
        <dbReference type="Pfam" id="PF13480"/>
    </source>
</evidence>
<sequence length="394" mass="44991">MKPQSNAIYWRLYTPEQYPGELWQHWQTLNLKFHQGNKMLSAEFVELLVKYFSDTLYIAAGYSEPNNRHSELDSESLHPVVKGAEVDSESLNQEVKGAGLDSESAGSNHHPEPIALALLERAGKGRWQVFKPSQAQVGLLLMEPGRDPSLKQLVKQLPGLVTRVDFYGLDPLEHQGLIDNLAAEAQCYATNIRVALSDDFEQYWAQRPKNLRKNINRYINRVSRELGDTRLVYATEVEEVRVATQRYGMLESQGWKGYEGTALHPSNEQGQFYQTLMADLAAKNQAMVVEMYLQERLLASRLCCMSDNTLIILKTTFDESMKKYAFGRLLLHELISHCFNLKGLEYIDFYTNATSDQMDWCTDSRPMYNASYYPVNIAGQLLKSAVRLKKRING</sequence>
<gene>
    <name evidence="2" type="ORF">AT746_04880</name>
</gene>
<name>A0A0U2JII9_9ALTE</name>
<dbReference type="RefSeq" id="WP_062477239.1">
    <property type="nucleotide sequence ID" value="NZ_CP013650.1"/>
</dbReference>
<evidence type="ECO:0000313" key="2">
    <source>
        <dbReference type="EMBL" id="ALS97670.1"/>
    </source>
</evidence>
<dbReference type="InterPro" id="IPR016181">
    <property type="entry name" value="Acyl_CoA_acyltransferase"/>
</dbReference>
<dbReference type="OrthoDB" id="4349922at2"/>
<dbReference type="Gene3D" id="3.40.630.30">
    <property type="match status" value="1"/>
</dbReference>
<dbReference type="Proteomes" id="UP000068447">
    <property type="component" value="Chromosome"/>
</dbReference>
<dbReference type="InterPro" id="IPR038740">
    <property type="entry name" value="BioF2-like_GNAT_dom"/>
</dbReference>
<protein>
    <recommendedName>
        <fullName evidence="1">BioF2-like acetyltransferase domain-containing protein</fullName>
    </recommendedName>
</protein>
<organism evidence="2 3">
    <name type="scientific">Lacimicrobium alkaliphilum</name>
    <dbReference type="NCBI Taxonomy" id="1526571"/>
    <lineage>
        <taxon>Bacteria</taxon>
        <taxon>Pseudomonadati</taxon>
        <taxon>Pseudomonadota</taxon>
        <taxon>Gammaproteobacteria</taxon>
        <taxon>Alteromonadales</taxon>
        <taxon>Alteromonadaceae</taxon>
        <taxon>Lacimicrobium</taxon>
    </lineage>
</organism>
<accession>A0A0U2JII9</accession>
<dbReference type="STRING" id="1526571.AT746_04880"/>
<feature type="domain" description="BioF2-like acetyltransferase" evidence="1">
    <location>
        <begin position="210"/>
        <end position="353"/>
    </location>
</feature>
<evidence type="ECO:0000313" key="3">
    <source>
        <dbReference type="Proteomes" id="UP000068447"/>
    </source>
</evidence>
<dbReference type="KEGG" id="lal:AT746_04880"/>
<proteinExistence type="predicted"/>